<feature type="region of interest" description="Disordered" evidence="1">
    <location>
        <begin position="1"/>
        <end position="23"/>
    </location>
</feature>
<dbReference type="EMBL" id="CAGKOT010000024">
    <property type="protein sequence ID" value="CAB5367921.1"/>
    <property type="molecule type" value="Genomic_DNA"/>
</dbReference>
<dbReference type="Proteomes" id="UP000684084">
    <property type="component" value="Unassembled WGS sequence"/>
</dbReference>
<proteinExistence type="predicted"/>
<dbReference type="AlphaFoldDB" id="A0A915ZA50"/>
<gene>
    <name evidence="2" type="ORF">CHRIB12_LOCUS11490</name>
</gene>
<accession>A0A915ZA50</accession>
<evidence type="ECO:0000313" key="2">
    <source>
        <dbReference type="EMBL" id="CAB5367921.1"/>
    </source>
</evidence>
<dbReference type="OrthoDB" id="2346403at2759"/>
<evidence type="ECO:0000256" key="1">
    <source>
        <dbReference type="SAM" id="MobiDB-lite"/>
    </source>
</evidence>
<organism evidence="2 3">
    <name type="scientific">Rhizophagus irregularis</name>
    <dbReference type="NCBI Taxonomy" id="588596"/>
    <lineage>
        <taxon>Eukaryota</taxon>
        <taxon>Fungi</taxon>
        <taxon>Fungi incertae sedis</taxon>
        <taxon>Mucoromycota</taxon>
        <taxon>Glomeromycotina</taxon>
        <taxon>Glomeromycetes</taxon>
        <taxon>Glomerales</taxon>
        <taxon>Glomeraceae</taxon>
        <taxon>Rhizophagus</taxon>
    </lineage>
</organism>
<comment type="caution">
    <text evidence="2">The sequence shown here is derived from an EMBL/GenBank/DDBJ whole genome shotgun (WGS) entry which is preliminary data.</text>
</comment>
<protein>
    <submittedName>
        <fullName evidence="2">Uncharacterized protein</fullName>
    </submittedName>
</protein>
<sequence>MSNLAEPINISSESEEEERSPLLSQELVNNKEKLENTLALISSVYHITDIRHSLFPIEYPDTSDDGIAYVFHVENWTDKKAVFNNIQYSLGKPGGAHSNIFCPFLGVQCKD</sequence>
<reference evidence="2" key="1">
    <citation type="submission" date="2020-05" db="EMBL/GenBank/DDBJ databases">
        <authorList>
            <person name="Rincon C."/>
            <person name="Sanders R I."/>
            <person name="Robbins C."/>
            <person name="Chaturvedi A."/>
        </authorList>
    </citation>
    <scope>NUCLEOTIDE SEQUENCE</scope>
    <source>
        <strain evidence="2">CHB12</strain>
    </source>
</reference>
<name>A0A915ZA50_9GLOM</name>
<dbReference type="VEuPathDB" id="FungiDB:RhiirFUN_011127"/>
<evidence type="ECO:0000313" key="3">
    <source>
        <dbReference type="Proteomes" id="UP000684084"/>
    </source>
</evidence>